<feature type="region of interest" description="Disordered" evidence="1">
    <location>
        <begin position="1"/>
        <end position="23"/>
    </location>
</feature>
<gene>
    <name evidence="2" type="ORF">C8046_07900</name>
</gene>
<proteinExistence type="predicted"/>
<feature type="compositionally biased region" description="Gly residues" evidence="1">
    <location>
        <begin position="1"/>
        <end position="13"/>
    </location>
</feature>
<protein>
    <submittedName>
        <fullName evidence="2">Uncharacterized protein</fullName>
    </submittedName>
</protein>
<accession>A0A2U1ZUD1</accession>
<dbReference type="OrthoDB" id="3827359at2"/>
<comment type="caution">
    <text evidence="2">The sequence shown here is derived from an EMBL/GenBank/DDBJ whole genome shotgun (WGS) entry which is preliminary data.</text>
</comment>
<organism evidence="2 3">
    <name type="scientific">Serinibacter arcticus</name>
    <dbReference type="NCBI Taxonomy" id="1655435"/>
    <lineage>
        <taxon>Bacteria</taxon>
        <taxon>Bacillati</taxon>
        <taxon>Actinomycetota</taxon>
        <taxon>Actinomycetes</taxon>
        <taxon>Micrococcales</taxon>
        <taxon>Beutenbergiaceae</taxon>
        <taxon>Serinibacter</taxon>
    </lineage>
</organism>
<dbReference type="RefSeq" id="WP_109228965.1">
    <property type="nucleotide sequence ID" value="NZ_PYHR01000002.1"/>
</dbReference>
<reference evidence="2 3" key="1">
    <citation type="submission" date="2018-03" db="EMBL/GenBank/DDBJ databases">
        <title>Genome assembly of novel Miniimonas species PCH200.</title>
        <authorList>
            <person name="Thakur V."/>
            <person name="Kumar V."/>
            <person name="Singh D."/>
        </authorList>
    </citation>
    <scope>NUCLEOTIDE SEQUENCE [LARGE SCALE GENOMIC DNA]</scope>
    <source>
        <strain evidence="2 3">PCH200</strain>
    </source>
</reference>
<dbReference type="EMBL" id="PYHR01000002">
    <property type="protein sequence ID" value="PWD50585.1"/>
    <property type="molecule type" value="Genomic_DNA"/>
</dbReference>
<evidence type="ECO:0000256" key="1">
    <source>
        <dbReference type="SAM" id="MobiDB-lite"/>
    </source>
</evidence>
<dbReference type="Proteomes" id="UP000245166">
    <property type="component" value="Unassembled WGS sequence"/>
</dbReference>
<keyword evidence="3" id="KW-1185">Reference proteome</keyword>
<dbReference type="AlphaFoldDB" id="A0A2U1ZUD1"/>
<evidence type="ECO:0000313" key="3">
    <source>
        <dbReference type="Proteomes" id="UP000245166"/>
    </source>
</evidence>
<name>A0A2U1ZUD1_9MICO</name>
<sequence>MTPVTGGGPGGSVGPAAPDLGRLGLPAQQRIDTGTAPISMTLRGHDQRGPDALELWGAGVPTLLGSPQGRHLASPLPVRALLPDRILEGFLGTPPPEAMTARVGRAVSELTNPAWWVRQVTSREENAHPLTLGETLWSVRTTRGRTFSFRRGESEIATMVKGRISATAELTPLDHLAVATLSLVAEETTITSAFAGEAGVEPLPQDPLAPTGGPRFPVGPDGAPAEQLHRCPHGDVWVSGRETADGGRTWTTTAWGPAVPTATVTVPLLGGRSGSARVTVHLSGATRTAELAPGGSPTAPGDAPETDRGLLGRARDAVAGRPATAVDLTLDGRTWSVLPQDRLTRTVTRGGTALASWWGPDLVVHEAADPLDTAIAVALHHAQI</sequence>
<evidence type="ECO:0000313" key="2">
    <source>
        <dbReference type="EMBL" id="PWD50585.1"/>
    </source>
</evidence>